<feature type="chain" id="PRO_5041633848" description="Secreted protein" evidence="1">
    <location>
        <begin position="25"/>
        <end position="145"/>
    </location>
</feature>
<comment type="caution">
    <text evidence="2">The sequence shown here is derived from an EMBL/GenBank/DDBJ whole genome shotgun (WGS) entry which is preliminary data.</text>
</comment>
<evidence type="ECO:0000313" key="2">
    <source>
        <dbReference type="EMBL" id="KAK2845155.1"/>
    </source>
</evidence>
<keyword evidence="1" id="KW-0732">Signal</keyword>
<reference evidence="2" key="1">
    <citation type="submission" date="2023-07" db="EMBL/GenBank/DDBJ databases">
        <title>Chromosome-level Genome Assembly of Striped Snakehead (Channa striata).</title>
        <authorList>
            <person name="Liu H."/>
        </authorList>
    </citation>
    <scope>NUCLEOTIDE SEQUENCE</scope>
    <source>
        <strain evidence="2">Gz</strain>
        <tissue evidence="2">Muscle</tissue>
    </source>
</reference>
<gene>
    <name evidence="2" type="ORF">Q5P01_011814</name>
</gene>
<evidence type="ECO:0008006" key="4">
    <source>
        <dbReference type="Google" id="ProtNLM"/>
    </source>
</evidence>
<protein>
    <recommendedName>
        <fullName evidence="4">Secreted protein</fullName>
    </recommendedName>
</protein>
<organism evidence="2 3">
    <name type="scientific">Channa striata</name>
    <name type="common">Snakehead murrel</name>
    <name type="synonym">Ophicephalus striatus</name>
    <dbReference type="NCBI Taxonomy" id="64152"/>
    <lineage>
        <taxon>Eukaryota</taxon>
        <taxon>Metazoa</taxon>
        <taxon>Chordata</taxon>
        <taxon>Craniata</taxon>
        <taxon>Vertebrata</taxon>
        <taxon>Euteleostomi</taxon>
        <taxon>Actinopterygii</taxon>
        <taxon>Neopterygii</taxon>
        <taxon>Teleostei</taxon>
        <taxon>Neoteleostei</taxon>
        <taxon>Acanthomorphata</taxon>
        <taxon>Anabantaria</taxon>
        <taxon>Anabantiformes</taxon>
        <taxon>Channoidei</taxon>
        <taxon>Channidae</taxon>
        <taxon>Channa</taxon>
    </lineage>
</organism>
<evidence type="ECO:0000256" key="1">
    <source>
        <dbReference type="SAM" id="SignalP"/>
    </source>
</evidence>
<keyword evidence="3" id="KW-1185">Reference proteome</keyword>
<dbReference type="AlphaFoldDB" id="A0AA88SNA4"/>
<accession>A0AA88SNA4</accession>
<dbReference type="Proteomes" id="UP001187415">
    <property type="component" value="Unassembled WGS sequence"/>
</dbReference>
<proteinExistence type="predicted"/>
<dbReference type="EMBL" id="JAUPFM010000008">
    <property type="protein sequence ID" value="KAK2845155.1"/>
    <property type="molecule type" value="Genomic_DNA"/>
</dbReference>
<feature type="signal peptide" evidence="1">
    <location>
        <begin position="1"/>
        <end position="24"/>
    </location>
</feature>
<evidence type="ECO:0000313" key="3">
    <source>
        <dbReference type="Proteomes" id="UP001187415"/>
    </source>
</evidence>
<sequence>MLDAARMTLGLSVMFGAALGSVGGSSEVRKVSSSYSCCGSPTISFDQHCEHTWSLHDMPIAHSSTGGCVFPCRSIGGGAMTLHTCTDLNATVTCTDEVKVIGERSVQYYGRRCSGNKSNEAAPGKHGSAGLLLVAAAVTGRFGTC</sequence>
<name>A0AA88SNA4_CHASR</name>